<dbReference type="EMBL" id="FN554970">
    <property type="protein sequence ID" value="CBH12681.1"/>
    <property type="molecule type" value="Genomic_DNA"/>
</dbReference>
<evidence type="ECO:0000313" key="2">
    <source>
        <dbReference type="Proteomes" id="UP000002316"/>
    </source>
</evidence>
<dbReference type="GeneID" id="23862840"/>
<reference evidence="2" key="1">
    <citation type="journal article" date="2010" name="PLoS Negl. Trop. Dis.">
        <title>The genome sequence of Trypanosoma brucei gambiense, causative agent of chronic human african trypanosomiasis.</title>
        <authorList>
            <person name="Jackson A.P."/>
            <person name="Sanders M."/>
            <person name="Berry A."/>
            <person name="McQuillan J."/>
            <person name="Aslett M.A."/>
            <person name="Quail M.A."/>
            <person name="Chukualim B."/>
            <person name="Capewell P."/>
            <person name="MacLeod A."/>
            <person name="Melville S.E."/>
            <person name="Gibson W."/>
            <person name="Barry J.D."/>
            <person name="Berriman M."/>
            <person name="Hertz-Fowler C."/>
        </authorList>
    </citation>
    <scope>NUCLEOTIDE SEQUENCE [LARGE SCALE GENOMIC DNA]</scope>
    <source>
        <strain evidence="2">MHOM/CI/86/DAL972</strain>
    </source>
</reference>
<dbReference type="Proteomes" id="UP000002316">
    <property type="component" value="Chromosome 7"/>
</dbReference>
<dbReference type="AlphaFoldDB" id="C9ZTE6"/>
<sequence length="102" mass="11774">MWDNGIMQQNSPAAPTFVSLFYQHRTFYFSLLYYRNTSFLALSCFTRARSVFFPSKLFTHAPTSRLCIVLTLRNENDVSCLKSAEKAYLVCASATQTRKRII</sequence>
<dbReference type="RefSeq" id="XP_011774961.1">
    <property type="nucleotide sequence ID" value="XM_011776659.1"/>
</dbReference>
<proteinExistence type="predicted"/>
<organism evidence="1 2">
    <name type="scientific">Trypanosoma brucei gambiense (strain MHOM/CI/86/DAL972)</name>
    <dbReference type="NCBI Taxonomy" id="679716"/>
    <lineage>
        <taxon>Eukaryota</taxon>
        <taxon>Discoba</taxon>
        <taxon>Euglenozoa</taxon>
        <taxon>Kinetoplastea</taxon>
        <taxon>Metakinetoplastina</taxon>
        <taxon>Trypanosomatida</taxon>
        <taxon>Trypanosomatidae</taxon>
        <taxon>Trypanosoma</taxon>
    </lineage>
</organism>
<name>C9ZTE6_TRYB9</name>
<gene>
    <name evidence="1" type="ORF">TbgDal_VII5820</name>
</gene>
<evidence type="ECO:0000313" key="1">
    <source>
        <dbReference type="EMBL" id="CBH12681.1"/>
    </source>
</evidence>
<protein>
    <submittedName>
        <fullName evidence="1">Uncharacterized protein</fullName>
    </submittedName>
</protein>
<accession>C9ZTE6</accession>
<dbReference type="KEGG" id="tbg:TbgDal_VII5820"/>